<evidence type="ECO:0000313" key="1">
    <source>
        <dbReference type="EMBL" id="OLP61271.1"/>
    </source>
</evidence>
<gene>
    <name evidence="1" type="ORF">BJF93_21045</name>
</gene>
<name>A0A1Q9AZW8_9HYPH</name>
<comment type="caution">
    <text evidence="1">The sequence shown here is derived from an EMBL/GenBank/DDBJ whole genome shotgun (WGS) entry which is preliminary data.</text>
</comment>
<sequence length="272" mass="28729">MRVAFDQASALDLGSVILGGVELAPGKAIPSDGDPRIDHALQGLLFTCGPDHIRHPEPVEGGRGAFYPLHGSLAATPVADLSVSEQADGAFVLEGHMDIALADGGAARLHRRWHFAADGTLALGDRLLNIGAEPFAPMMMYHVNLGGALLGEETRIEGAMLEDGAFPWRFGEGESSHVCLPAHASSEQGWASVRLGPLPGLGGAVLQLDFAVDGLAYLQMWRCQRGAANVFALEPVSHRIAKRPVLQDAGEMPMLAPGEAKDFALRLLLLPA</sequence>
<dbReference type="AlphaFoldDB" id="A0A1Q9AZW8"/>
<keyword evidence="2" id="KW-1185">Reference proteome</keyword>
<dbReference type="InterPro" id="IPR014718">
    <property type="entry name" value="GH-type_carb-bd"/>
</dbReference>
<dbReference type="Proteomes" id="UP000186364">
    <property type="component" value="Unassembled WGS sequence"/>
</dbReference>
<evidence type="ECO:0000313" key="2">
    <source>
        <dbReference type="Proteomes" id="UP000186364"/>
    </source>
</evidence>
<dbReference type="Gene3D" id="2.70.98.10">
    <property type="match status" value="1"/>
</dbReference>
<reference evidence="1 2" key="1">
    <citation type="submission" date="2016-09" db="EMBL/GenBank/DDBJ databases">
        <title>Rhizobium sp. nov., a novel species isolated from the rice rhizosphere.</title>
        <authorList>
            <person name="Zhao J."/>
            <person name="Zhang X."/>
        </authorList>
    </citation>
    <scope>NUCLEOTIDE SEQUENCE [LARGE SCALE GENOMIC DNA]</scope>
    <source>
        <strain evidence="1 2">1.7048</strain>
    </source>
</reference>
<organism evidence="1 2">
    <name type="scientific">Xaviernesmea oryzae</name>
    <dbReference type="NCBI Taxonomy" id="464029"/>
    <lineage>
        <taxon>Bacteria</taxon>
        <taxon>Pseudomonadati</taxon>
        <taxon>Pseudomonadota</taxon>
        <taxon>Alphaproteobacteria</taxon>
        <taxon>Hyphomicrobiales</taxon>
        <taxon>Rhizobiaceae</taxon>
        <taxon>Rhizobium/Agrobacterium group</taxon>
        <taxon>Xaviernesmea</taxon>
    </lineage>
</organism>
<protein>
    <submittedName>
        <fullName evidence="1">DUF4432 domain-containing protein</fullName>
    </submittedName>
</protein>
<dbReference type="InterPro" id="IPR027839">
    <property type="entry name" value="DUF4432"/>
</dbReference>
<accession>A0A1Q9AZW8</accession>
<dbReference type="RefSeq" id="WP_075626660.1">
    <property type="nucleotide sequence ID" value="NZ_FOAM01000009.1"/>
</dbReference>
<dbReference type="EMBL" id="MKIP01000033">
    <property type="protein sequence ID" value="OLP61271.1"/>
    <property type="molecule type" value="Genomic_DNA"/>
</dbReference>
<dbReference type="GO" id="GO:0030246">
    <property type="term" value="F:carbohydrate binding"/>
    <property type="evidence" value="ECO:0007669"/>
    <property type="project" value="InterPro"/>
</dbReference>
<dbReference type="Pfam" id="PF14486">
    <property type="entry name" value="DUF4432"/>
    <property type="match status" value="1"/>
</dbReference>
<proteinExistence type="predicted"/>
<dbReference type="OrthoDB" id="9791280at2"/>